<dbReference type="AlphaFoldDB" id="A0A926KW91"/>
<dbReference type="EMBL" id="JACVVD010000010">
    <property type="protein sequence ID" value="MBD0383279.1"/>
    <property type="molecule type" value="Genomic_DNA"/>
</dbReference>
<accession>A0A926KW91</accession>
<comment type="caution">
    <text evidence="1">The sequence shown here is derived from an EMBL/GenBank/DDBJ whole genome shotgun (WGS) entry which is preliminary data.</text>
</comment>
<evidence type="ECO:0000313" key="2">
    <source>
        <dbReference type="Proteomes" id="UP000650466"/>
    </source>
</evidence>
<evidence type="ECO:0000313" key="1">
    <source>
        <dbReference type="EMBL" id="MBD0383279.1"/>
    </source>
</evidence>
<organism evidence="1 2">
    <name type="scientific">Paenibacillus sedimenti</name>
    <dbReference type="NCBI Taxonomy" id="2770274"/>
    <lineage>
        <taxon>Bacteria</taxon>
        <taxon>Bacillati</taxon>
        <taxon>Bacillota</taxon>
        <taxon>Bacilli</taxon>
        <taxon>Bacillales</taxon>
        <taxon>Paenibacillaceae</taxon>
        <taxon>Paenibacillus</taxon>
    </lineage>
</organism>
<keyword evidence="2" id="KW-1185">Reference proteome</keyword>
<dbReference type="Proteomes" id="UP000650466">
    <property type="component" value="Unassembled WGS sequence"/>
</dbReference>
<sequence length="51" mass="5880">MKIERTYVGKDSFLALFMPFIEAEIDRTIERQEDIKYNAGNANTSHSEEVA</sequence>
<proteinExistence type="predicted"/>
<reference evidence="1" key="1">
    <citation type="submission" date="2020-09" db="EMBL/GenBank/DDBJ databases">
        <title>Draft Genome Sequence of Paenibacillus sp. WST5.</title>
        <authorList>
            <person name="Bao Z."/>
        </authorList>
    </citation>
    <scope>NUCLEOTIDE SEQUENCE</scope>
    <source>
        <strain evidence="1">WST5</strain>
    </source>
</reference>
<protein>
    <submittedName>
        <fullName evidence="1">Uncharacterized protein</fullName>
    </submittedName>
</protein>
<gene>
    <name evidence="1" type="ORF">ICC18_24555</name>
</gene>
<dbReference type="RefSeq" id="WP_188177060.1">
    <property type="nucleotide sequence ID" value="NZ_JACVVD010000010.1"/>
</dbReference>
<name>A0A926KW91_9BACL</name>